<sequence length="56" mass="5903">MSLEPEEQAQFDKATSQYLATGVLGTFVEGCSYCVSSALIYLTKALVGAVLIVKGT</sequence>
<comment type="caution">
    <text evidence="1">The sequence shown here is derived from an EMBL/GenBank/DDBJ whole genome shotgun (WGS) entry which is preliminary data.</text>
</comment>
<proteinExistence type="predicted"/>
<dbReference type="GeneID" id="64670417"/>
<gene>
    <name evidence="1" type="ORF">F5891DRAFT_964805</name>
</gene>
<accession>A0AAD4DSC1</accession>
<organism evidence="1 2">
    <name type="scientific">Suillus fuscotomentosus</name>
    <dbReference type="NCBI Taxonomy" id="1912939"/>
    <lineage>
        <taxon>Eukaryota</taxon>
        <taxon>Fungi</taxon>
        <taxon>Dikarya</taxon>
        <taxon>Basidiomycota</taxon>
        <taxon>Agaricomycotina</taxon>
        <taxon>Agaricomycetes</taxon>
        <taxon>Agaricomycetidae</taxon>
        <taxon>Boletales</taxon>
        <taxon>Suillineae</taxon>
        <taxon>Suillaceae</taxon>
        <taxon>Suillus</taxon>
    </lineage>
</organism>
<dbReference type="AlphaFoldDB" id="A0AAD4DSC1"/>
<name>A0AAD4DSC1_9AGAM</name>
<evidence type="ECO:0000313" key="2">
    <source>
        <dbReference type="Proteomes" id="UP001195769"/>
    </source>
</evidence>
<keyword evidence="2" id="KW-1185">Reference proteome</keyword>
<reference evidence="1" key="1">
    <citation type="journal article" date="2020" name="New Phytol.">
        <title>Comparative genomics reveals dynamic genome evolution in host specialist ectomycorrhizal fungi.</title>
        <authorList>
            <person name="Lofgren L.A."/>
            <person name="Nguyen N.H."/>
            <person name="Vilgalys R."/>
            <person name="Ruytinx J."/>
            <person name="Liao H.L."/>
            <person name="Branco S."/>
            <person name="Kuo A."/>
            <person name="LaButti K."/>
            <person name="Lipzen A."/>
            <person name="Andreopoulos W."/>
            <person name="Pangilinan J."/>
            <person name="Riley R."/>
            <person name="Hundley H."/>
            <person name="Na H."/>
            <person name="Barry K."/>
            <person name="Grigoriev I.V."/>
            <person name="Stajich J.E."/>
            <person name="Kennedy P.G."/>
        </authorList>
    </citation>
    <scope>NUCLEOTIDE SEQUENCE</scope>
    <source>
        <strain evidence="1">FC203</strain>
    </source>
</reference>
<dbReference type="Proteomes" id="UP001195769">
    <property type="component" value="Unassembled WGS sequence"/>
</dbReference>
<dbReference type="EMBL" id="JABBWK010000140">
    <property type="protein sequence ID" value="KAG1890559.1"/>
    <property type="molecule type" value="Genomic_DNA"/>
</dbReference>
<evidence type="ECO:0000313" key="1">
    <source>
        <dbReference type="EMBL" id="KAG1890559.1"/>
    </source>
</evidence>
<dbReference type="RefSeq" id="XP_041217825.1">
    <property type="nucleotide sequence ID" value="XM_041376119.1"/>
</dbReference>
<protein>
    <submittedName>
        <fullName evidence="1">Uncharacterized protein</fullName>
    </submittedName>
</protein>